<protein>
    <submittedName>
        <fullName evidence="7">2-dehydropantoate 2-reductase</fullName>
    </submittedName>
</protein>
<evidence type="ECO:0000256" key="2">
    <source>
        <dbReference type="ARBA" id="ARBA00022857"/>
    </source>
</evidence>
<feature type="transmembrane region" description="Helical" evidence="4">
    <location>
        <begin position="7"/>
        <end position="25"/>
    </location>
</feature>
<dbReference type="OrthoDB" id="73846at2759"/>
<reference evidence="7 8" key="1">
    <citation type="journal article" date="2019" name="Sci. Rep.">
        <title>Comparative genomics of chytrid fungi reveal insights into the obligate biotrophic and pathogenic lifestyle of Synchytrium endobioticum.</title>
        <authorList>
            <person name="van de Vossenberg B.T.L.H."/>
            <person name="Warris S."/>
            <person name="Nguyen H.D.T."/>
            <person name="van Gent-Pelzer M.P.E."/>
            <person name="Joly D.L."/>
            <person name="van de Geest H.C."/>
            <person name="Bonants P.J.M."/>
            <person name="Smith D.S."/>
            <person name="Levesque C.A."/>
            <person name="van der Lee T.A.J."/>
        </authorList>
    </citation>
    <scope>NUCLEOTIDE SEQUENCE [LARGE SCALE GENOMIC DNA]</scope>
    <source>
        <strain evidence="7 8">CBS 675.73</strain>
    </source>
</reference>
<evidence type="ECO:0000256" key="3">
    <source>
        <dbReference type="ARBA" id="ARBA00023002"/>
    </source>
</evidence>
<accession>A0A507FE68</accession>
<dbReference type="PANTHER" id="PTHR43765:SF2">
    <property type="entry name" value="2-DEHYDROPANTOATE 2-REDUCTASE"/>
    <property type="match status" value="1"/>
</dbReference>
<name>A0A507FE68_9FUNG</name>
<keyword evidence="4" id="KW-0472">Membrane</keyword>
<evidence type="ECO:0000256" key="1">
    <source>
        <dbReference type="ARBA" id="ARBA00007870"/>
    </source>
</evidence>
<dbReference type="InterPro" id="IPR050838">
    <property type="entry name" value="Ketopantoate_reductase"/>
</dbReference>
<keyword evidence="4" id="KW-0812">Transmembrane</keyword>
<dbReference type="GO" id="GO:0050661">
    <property type="term" value="F:NADP binding"/>
    <property type="evidence" value="ECO:0007669"/>
    <property type="project" value="TreeGrafter"/>
</dbReference>
<evidence type="ECO:0000259" key="6">
    <source>
        <dbReference type="Pfam" id="PF08546"/>
    </source>
</evidence>
<comment type="similarity">
    <text evidence="1">Belongs to the ketopantoate reductase family.</text>
</comment>
<evidence type="ECO:0000313" key="8">
    <source>
        <dbReference type="Proteomes" id="UP000320333"/>
    </source>
</evidence>
<dbReference type="GO" id="GO:0005737">
    <property type="term" value="C:cytoplasm"/>
    <property type="evidence" value="ECO:0007669"/>
    <property type="project" value="TreeGrafter"/>
</dbReference>
<feature type="domain" description="Ketopantoate reductase N-terminal" evidence="5">
    <location>
        <begin position="8"/>
        <end position="199"/>
    </location>
</feature>
<dbReference type="Gene3D" id="1.10.1040.10">
    <property type="entry name" value="N-(1-d-carboxylethyl)-l-norvaline Dehydrogenase, domain 2"/>
    <property type="match status" value="1"/>
</dbReference>
<evidence type="ECO:0000256" key="4">
    <source>
        <dbReference type="SAM" id="Phobius"/>
    </source>
</evidence>
<keyword evidence="4" id="KW-1133">Transmembrane helix</keyword>
<dbReference type="Gene3D" id="3.40.50.720">
    <property type="entry name" value="NAD(P)-binding Rossmann-like Domain"/>
    <property type="match status" value="1"/>
</dbReference>
<gene>
    <name evidence="7" type="primary">PAN5A</name>
    <name evidence="7" type="ORF">CcCBS67573_g04076</name>
</gene>
<keyword evidence="3" id="KW-0560">Oxidoreductase</keyword>
<evidence type="ECO:0000313" key="7">
    <source>
        <dbReference type="EMBL" id="TPX74641.1"/>
    </source>
</evidence>
<proteinExistence type="inferred from homology"/>
<keyword evidence="8" id="KW-1185">Reference proteome</keyword>
<evidence type="ECO:0000259" key="5">
    <source>
        <dbReference type="Pfam" id="PF02558"/>
    </source>
</evidence>
<dbReference type="AlphaFoldDB" id="A0A507FE68"/>
<dbReference type="Pfam" id="PF02558">
    <property type="entry name" value="ApbA"/>
    <property type="match status" value="1"/>
</dbReference>
<dbReference type="InterPro" id="IPR013752">
    <property type="entry name" value="KPA_reductase"/>
</dbReference>
<dbReference type="SUPFAM" id="SSF48179">
    <property type="entry name" value="6-phosphogluconate dehydrogenase C-terminal domain-like"/>
    <property type="match status" value="1"/>
</dbReference>
<dbReference type="InterPro" id="IPR013328">
    <property type="entry name" value="6PGD_dom2"/>
</dbReference>
<dbReference type="EMBL" id="QEAP01000115">
    <property type="protein sequence ID" value="TPX74641.1"/>
    <property type="molecule type" value="Genomic_DNA"/>
</dbReference>
<dbReference type="InterPro" id="IPR008927">
    <property type="entry name" value="6-PGluconate_DH-like_C_sf"/>
</dbReference>
<dbReference type="GO" id="GO:0008677">
    <property type="term" value="F:2-dehydropantoate 2-reductase activity"/>
    <property type="evidence" value="ECO:0007669"/>
    <property type="project" value="TreeGrafter"/>
</dbReference>
<keyword evidence="2" id="KW-0521">NADP</keyword>
<organism evidence="7 8">
    <name type="scientific">Chytriomyces confervae</name>
    <dbReference type="NCBI Taxonomy" id="246404"/>
    <lineage>
        <taxon>Eukaryota</taxon>
        <taxon>Fungi</taxon>
        <taxon>Fungi incertae sedis</taxon>
        <taxon>Chytridiomycota</taxon>
        <taxon>Chytridiomycota incertae sedis</taxon>
        <taxon>Chytridiomycetes</taxon>
        <taxon>Chytridiales</taxon>
        <taxon>Chytriomycetaceae</taxon>
        <taxon>Chytriomyces</taxon>
    </lineage>
</organism>
<dbReference type="PANTHER" id="PTHR43765">
    <property type="entry name" value="2-DEHYDROPANTOATE 2-REDUCTASE-RELATED"/>
    <property type="match status" value="1"/>
</dbReference>
<dbReference type="Pfam" id="PF08546">
    <property type="entry name" value="ApbA_C"/>
    <property type="match status" value="1"/>
</dbReference>
<comment type="caution">
    <text evidence="7">The sequence shown here is derived from an EMBL/GenBank/DDBJ whole genome shotgun (WGS) entry which is preliminary data.</text>
</comment>
<dbReference type="Proteomes" id="UP000320333">
    <property type="component" value="Unassembled WGS sequence"/>
</dbReference>
<feature type="domain" description="Ketopantoate reductase C-terminal" evidence="6">
    <location>
        <begin position="222"/>
        <end position="361"/>
    </location>
</feature>
<sequence>MSSKYHLVVYGAGLVGGYISGMVAASKEADVTLICRDTLAKAIANNGNLLQATKCFDARGKPVVSREPVSAKVESPSLNLVSDPMSSGGGLLAVKARGVPVQWLLVTMKRISVQTALQELKGAGFDEETRDREGEAWFWKDTTVVMMQNGVTPSQILLDTLGTSLNVIDAMFPFNVTHAENNPAHFIEGSTGTVYISDTPQGQHLAQVLTKAGIETATHHDMAAIQYGKLFLNLNNAVSALSGEPLKKELSQFQYRNVLSRCMNEALAVFAKAGIKPHSFTGMPFSAISLFMVSPDFIFNNTFGLVMGIGDSATSSMYEDLAAKRDTEIDFLQGHISELGRLHGVPTPTCDRIVTLVKDIQQRKVGLVPHTGQEILSML</sequence>
<dbReference type="InterPro" id="IPR013332">
    <property type="entry name" value="KPR_N"/>
</dbReference>